<protein>
    <recommendedName>
        <fullName evidence="4">F-box domain-containing protein</fullName>
    </recommendedName>
</protein>
<name>A0AAD7IL65_9AGAR</name>
<dbReference type="SUPFAM" id="SSF52047">
    <property type="entry name" value="RNI-like"/>
    <property type="match status" value="1"/>
</dbReference>
<dbReference type="Proteomes" id="UP001215598">
    <property type="component" value="Unassembled WGS sequence"/>
</dbReference>
<dbReference type="InterPro" id="IPR032675">
    <property type="entry name" value="LRR_dom_sf"/>
</dbReference>
<evidence type="ECO:0000256" key="1">
    <source>
        <dbReference type="SAM" id="MobiDB-lite"/>
    </source>
</evidence>
<dbReference type="Gene3D" id="3.80.10.10">
    <property type="entry name" value="Ribonuclease Inhibitor"/>
    <property type="match status" value="1"/>
</dbReference>
<gene>
    <name evidence="2" type="ORF">B0H16DRAFT_989137</name>
</gene>
<organism evidence="2 3">
    <name type="scientific">Mycena metata</name>
    <dbReference type="NCBI Taxonomy" id="1033252"/>
    <lineage>
        <taxon>Eukaryota</taxon>
        <taxon>Fungi</taxon>
        <taxon>Dikarya</taxon>
        <taxon>Basidiomycota</taxon>
        <taxon>Agaricomycotina</taxon>
        <taxon>Agaricomycetes</taxon>
        <taxon>Agaricomycetidae</taxon>
        <taxon>Agaricales</taxon>
        <taxon>Marasmiineae</taxon>
        <taxon>Mycenaceae</taxon>
        <taxon>Mycena</taxon>
    </lineage>
</organism>
<keyword evidence="3" id="KW-1185">Reference proteome</keyword>
<accession>A0AAD7IL65</accession>
<evidence type="ECO:0000313" key="3">
    <source>
        <dbReference type="Proteomes" id="UP001215598"/>
    </source>
</evidence>
<sequence>MVDWTSLAVEIWVEIATLLPSSDLVDLVPTCSQLTSITRPILYRDLRLTTIFEVEPNLAAADTFALLTRDAELARNVRTLTLDGAEEEDLDINDTAILVHVPSLRNMSQLKTLRIIGHIFRHAEEDTKADFIEALRCLRIEELSLPYHGGCLEMFSEDQVAQISNLKHFECRSEIDLNEYFQPRCLRLLASSASTLTALSLSVMYIGSEWTSELFDMRFPLLESLTLGTCDEEMHTPEGFRAFLLAHNASLQHLDMGYTPRREINPAALIFDEDEIIPAHFLPNLKSFSGHCKTVQRMAEAGVQSLTRPLATLTIGVCLVENPKREIDDMLDAVQAMPSALGALKELNFDFFENEEGEREWIPDFIRRWGQICGPSLEVWRGLFPFVWSWSPEELAGFFEAFSKLRVLYLANDSTVFGVFPQGGSEESEDEGDTQEPPSMSDFEEYLRQLARKCGALEEVRLPLSGRDSSWKIERGPGTRVVVRQALDSD</sequence>
<reference evidence="2" key="1">
    <citation type="submission" date="2023-03" db="EMBL/GenBank/DDBJ databases">
        <title>Massive genome expansion in bonnet fungi (Mycena s.s.) driven by repeated elements and novel gene families across ecological guilds.</title>
        <authorList>
            <consortium name="Lawrence Berkeley National Laboratory"/>
            <person name="Harder C.B."/>
            <person name="Miyauchi S."/>
            <person name="Viragh M."/>
            <person name="Kuo A."/>
            <person name="Thoen E."/>
            <person name="Andreopoulos B."/>
            <person name="Lu D."/>
            <person name="Skrede I."/>
            <person name="Drula E."/>
            <person name="Henrissat B."/>
            <person name="Morin E."/>
            <person name="Kohler A."/>
            <person name="Barry K."/>
            <person name="LaButti K."/>
            <person name="Morin E."/>
            <person name="Salamov A."/>
            <person name="Lipzen A."/>
            <person name="Mereny Z."/>
            <person name="Hegedus B."/>
            <person name="Baldrian P."/>
            <person name="Stursova M."/>
            <person name="Weitz H."/>
            <person name="Taylor A."/>
            <person name="Grigoriev I.V."/>
            <person name="Nagy L.G."/>
            <person name="Martin F."/>
            <person name="Kauserud H."/>
        </authorList>
    </citation>
    <scope>NUCLEOTIDE SEQUENCE</scope>
    <source>
        <strain evidence="2">CBHHK182m</strain>
    </source>
</reference>
<proteinExistence type="predicted"/>
<dbReference type="EMBL" id="JARKIB010000086">
    <property type="protein sequence ID" value="KAJ7744698.1"/>
    <property type="molecule type" value="Genomic_DNA"/>
</dbReference>
<evidence type="ECO:0008006" key="4">
    <source>
        <dbReference type="Google" id="ProtNLM"/>
    </source>
</evidence>
<feature type="region of interest" description="Disordered" evidence="1">
    <location>
        <begin position="420"/>
        <end position="441"/>
    </location>
</feature>
<evidence type="ECO:0000313" key="2">
    <source>
        <dbReference type="EMBL" id="KAJ7744698.1"/>
    </source>
</evidence>
<comment type="caution">
    <text evidence="2">The sequence shown here is derived from an EMBL/GenBank/DDBJ whole genome shotgun (WGS) entry which is preliminary data.</text>
</comment>
<dbReference type="AlphaFoldDB" id="A0AAD7IL65"/>